<dbReference type="Proteomes" id="UP001065174">
    <property type="component" value="Chromosome"/>
</dbReference>
<organism evidence="2 3">
    <name type="scientific">Reichenbachiella agarivorans</name>
    <dbReference type="NCBI Taxonomy" id="2979464"/>
    <lineage>
        <taxon>Bacteria</taxon>
        <taxon>Pseudomonadati</taxon>
        <taxon>Bacteroidota</taxon>
        <taxon>Cytophagia</taxon>
        <taxon>Cytophagales</taxon>
        <taxon>Reichenbachiellaceae</taxon>
        <taxon>Reichenbachiella</taxon>
    </lineage>
</organism>
<name>A0ABY6CL94_9BACT</name>
<reference evidence="2" key="1">
    <citation type="submission" date="2022-09" db="EMBL/GenBank/DDBJ databases">
        <title>Comparative genomics and taxonomic characterization of three novel marine species of genus Reichenbachiella exhibiting antioxidant and polysaccharide degradation activities.</title>
        <authorList>
            <person name="Muhammad N."/>
            <person name="Lee Y.-J."/>
            <person name="Ko J."/>
            <person name="Kim S.-G."/>
        </authorList>
    </citation>
    <scope>NUCLEOTIDE SEQUENCE</scope>
    <source>
        <strain evidence="2">BKB1-1</strain>
    </source>
</reference>
<feature type="domain" description="BIG2" evidence="1">
    <location>
        <begin position="277"/>
        <end position="352"/>
    </location>
</feature>
<dbReference type="SMART" id="SM00635">
    <property type="entry name" value="BID_2"/>
    <property type="match status" value="1"/>
</dbReference>
<sequence>MKKFALNLLFIIPLTILTSCWDEDKVGSESNCSNLNDEVTIGDNSTSYILYVYAGGAVYDNYSYYGDSYYAAKSTFDRDVLVTATYSFEELIANEEGNYEPTEKKTDRVEFEIKKGDHGTQSKILFQATQDGDVIKDLVKSFAIESVVLTYSSCADATQEIKGEDVKKGISEEEEEGLKTVAVNIGTEITEQTATSFTVVGNSALGGDPEATEYGVAYIKKGSADRVHIASDDDADNFDVTITDLTTNSTYYVFAYAIQDGEYVYSTPREVTLVSNLVTDITLTGTETVEVGSTTQLSATVLPADATDMTVTWTAENDNATVTTDGLITGVSAGTCKITATANDGSGIIGELIVTVTEPVPTVTFNSAEYEISGASSMSYDFEGISYLIISLHRHNGDVQDFNINIELLSTEEIISGTYAFNGETLSFNNETTEVATCNGQHRYYATGGSIELSIENGDYTVTFNITTEGGALIGSYTTLAADHSEL</sequence>
<dbReference type="Gene3D" id="2.60.40.1080">
    <property type="match status" value="1"/>
</dbReference>
<proteinExistence type="predicted"/>
<evidence type="ECO:0000259" key="1">
    <source>
        <dbReference type="SMART" id="SM00635"/>
    </source>
</evidence>
<dbReference type="PROSITE" id="PS51257">
    <property type="entry name" value="PROKAR_LIPOPROTEIN"/>
    <property type="match status" value="1"/>
</dbReference>
<gene>
    <name evidence="2" type="ORF">N6H18_13095</name>
</gene>
<dbReference type="SUPFAM" id="SSF49373">
    <property type="entry name" value="Invasin/intimin cell-adhesion fragments"/>
    <property type="match status" value="1"/>
</dbReference>
<protein>
    <submittedName>
        <fullName evidence="2">Ig-like domain-containing protein</fullName>
    </submittedName>
</protein>
<accession>A0ABY6CL94</accession>
<keyword evidence="3" id="KW-1185">Reference proteome</keyword>
<dbReference type="InterPro" id="IPR008964">
    <property type="entry name" value="Invasin/intimin_cell_adhesion"/>
</dbReference>
<dbReference type="EMBL" id="CP106679">
    <property type="protein sequence ID" value="UXP31286.1"/>
    <property type="molecule type" value="Genomic_DNA"/>
</dbReference>
<evidence type="ECO:0000313" key="2">
    <source>
        <dbReference type="EMBL" id="UXP31286.1"/>
    </source>
</evidence>
<dbReference type="InterPro" id="IPR003343">
    <property type="entry name" value="Big_2"/>
</dbReference>
<evidence type="ECO:0000313" key="3">
    <source>
        <dbReference type="Proteomes" id="UP001065174"/>
    </source>
</evidence>
<dbReference type="RefSeq" id="WP_262308725.1">
    <property type="nucleotide sequence ID" value="NZ_CP106679.1"/>
</dbReference>
<dbReference type="Pfam" id="PF02368">
    <property type="entry name" value="Big_2"/>
    <property type="match status" value="1"/>
</dbReference>